<dbReference type="GO" id="GO:0004252">
    <property type="term" value="F:serine-type endopeptidase activity"/>
    <property type="evidence" value="ECO:0007669"/>
    <property type="project" value="InterPro"/>
</dbReference>
<sequence length="576" mass="61541">MAPGARIAVYKALYTFGGYMSDVVAAVDQAVEDGVDILSLSAGPSSVPSGDSAFLDVLELQLLFATKAGVLVVQAAGNGGPSSSSVISFSPWITSVAASITDRKYNTTIVLGNGQSFTGTGLSPPTDGEIDYNIAAAADVCVRNATIITVDSCQNPESFIRPLVYRRLIICTYTFEYEYEAASIATVADTMMEIGAAGFIITLDPNIGPEVVKGTMLTLQIPAIVLNDMQASSALWEYYNANTIRDKRGQAVAFAAKARILDGRQAIYTGQAPVVASYSSRGPDVKNAFMQTVDVLKPNVMAPGTSIWAAWSPDSEGDKYVKGMNYERLSIVGGDSIELNPKISLFFDAGQSFALISGTSMATPHIAGIAALIKQRHPKWGPDAITSAMMTTADRTGHSGAPILAESSNELIQATPFDFGAGSINVSQAMKPGLIFNVTFKYYVQFLCAVPGIDVKSVKKAVGVACPTKNKFKCSDLNLASVTISNLVGKRKVIRYVKNVSHKEKYTVHIKEPLGVNVTVVPESFRIKRRGSRRLRLVFEAIEATNAYTFGEMVLKGKKHIVRVPLAVYVGSASSS</sequence>
<gene>
    <name evidence="9" type="ORF">Gohar_019323</name>
</gene>
<dbReference type="PANTHER" id="PTHR10795">
    <property type="entry name" value="PROPROTEIN CONVERTASE SUBTILISIN/KEXIN"/>
    <property type="match status" value="1"/>
</dbReference>
<keyword evidence="5" id="KW-0720">Serine protease</keyword>
<keyword evidence="2" id="KW-0645">Protease</keyword>
<organism evidence="9 10">
    <name type="scientific">Gossypium harknessii</name>
    <dbReference type="NCBI Taxonomy" id="34285"/>
    <lineage>
        <taxon>Eukaryota</taxon>
        <taxon>Viridiplantae</taxon>
        <taxon>Streptophyta</taxon>
        <taxon>Embryophyta</taxon>
        <taxon>Tracheophyta</taxon>
        <taxon>Spermatophyta</taxon>
        <taxon>Magnoliopsida</taxon>
        <taxon>eudicotyledons</taxon>
        <taxon>Gunneridae</taxon>
        <taxon>Pentapetalae</taxon>
        <taxon>rosids</taxon>
        <taxon>malvids</taxon>
        <taxon>Malvales</taxon>
        <taxon>Malvaceae</taxon>
        <taxon>Malvoideae</taxon>
        <taxon>Gossypium</taxon>
    </lineage>
</organism>
<evidence type="ECO:0000256" key="2">
    <source>
        <dbReference type="ARBA" id="ARBA00022670"/>
    </source>
</evidence>
<dbReference type="PROSITE" id="PS00138">
    <property type="entry name" value="SUBTILASE_SER"/>
    <property type="match status" value="1"/>
</dbReference>
<dbReference type="SUPFAM" id="SSF52743">
    <property type="entry name" value="Subtilisin-like"/>
    <property type="match status" value="1"/>
</dbReference>
<evidence type="ECO:0000313" key="9">
    <source>
        <dbReference type="EMBL" id="MBA0795048.1"/>
    </source>
</evidence>
<dbReference type="GO" id="GO:0006508">
    <property type="term" value="P:proteolysis"/>
    <property type="evidence" value="ECO:0007669"/>
    <property type="project" value="UniProtKB-KW"/>
</dbReference>
<dbReference type="OrthoDB" id="640735at2759"/>
<evidence type="ECO:0000256" key="6">
    <source>
        <dbReference type="PROSITE-ProRule" id="PRU01240"/>
    </source>
</evidence>
<evidence type="ECO:0000256" key="1">
    <source>
        <dbReference type="ARBA" id="ARBA00011073"/>
    </source>
</evidence>
<comment type="caution">
    <text evidence="9">The sequence shown here is derived from an EMBL/GenBank/DDBJ whole genome shotgun (WGS) entry which is preliminary data.</text>
</comment>
<evidence type="ECO:0000259" key="7">
    <source>
        <dbReference type="Pfam" id="PF00082"/>
    </source>
</evidence>
<dbReference type="InterPro" id="IPR036852">
    <property type="entry name" value="Peptidase_S8/S53_dom_sf"/>
</dbReference>
<comment type="similarity">
    <text evidence="1 6">Belongs to the peptidase S8 family.</text>
</comment>
<feature type="domain" description="Peptidase S8/S53" evidence="7">
    <location>
        <begin position="1"/>
        <end position="399"/>
    </location>
</feature>
<comment type="caution">
    <text evidence="6">Lacks conserved residue(s) required for the propagation of feature annotation.</text>
</comment>
<keyword evidence="3" id="KW-0732">Signal</keyword>
<reference evidence="9 10" key="1">
    <citation type="journal article" date="2019" name="Genome Biol. Evol.">
        <title>Insights into the evolution of the New World diploid cottons (Gossypium, subgenus Houzingenia) based on genome sequencing.</title>
        <authorList>
            <person name="Grover C.E."/>
            <person name="Arick M.A. 2nd"/>
            <person name="Thrash A."/>
            <person name="Conover J.L."/>
            <person name="Sanders W.S."/>
            <person name="Peterson D.G."/>
            <person name="Frelichowski J.E."/>
            <person name="Scheffler J.A."/>
            <person name="Scheffler B.E."/>
            <person name="Wendel J.F."/>
        </authorList>
    </citation>
    <scope>NUCLEOTIDE SEQUENCE [LARGE SCALE GENOMIC DNA]</scope>
    <source>
        <strain evidence="9">0</strain>
        <tissue evidence="9">Leaf</tissue>
    </source>
</reference>
<accession>A0A7J9GCJ3</accession>
<evidence type="ECO:0000256" key="5">
    <source>
        <dbReference type="ARBA" id="ARBA00022825"/>
    </source>
</evidence>
<dbReference type="InterPro" id="IPR045051">
    <property type="entry name" value="SBT"/>
</dbReference>
<dbReference type="CDD" id="cd02120">
    <property type="entry name" value="PA_subtilisin_like"/>
    <property type="match status" value="1"/>
</dbReference>
<evidence type="ECO:0008006" key="11">
    <source>
        <dbReference type="Google" id="ProtNLM"/>
    </source>
</evidence>
<dbReference type="Pfam" id="PF00082">
    <property type="entry name" value="Peptidase_S8"/>
    <property type="match status" value="1"/>
</dbReference>
<dbReference type="PROSITE" id="PS51892">
    <property type="entry name" value="SUBTILASE"/>
    <property type="match status" value="1"/>
</dbReference>
<dbReference type="InterPro" id="IPR000209">
    <property type="entry name" value="Peptidase_S8/S53_dom"/>
</dbReference>
<dbReference type="EMBL" id="JABFAD010000003">
    <property type="protein sequence ID" value="MBA0795048.1"/>
    <property type="molecule type" value="Genomic_DNA"/>
</dbReference>
<keyword evidence="4" id="KW-0378">Hydrolase</keyword>
<evidence type="ECO:0000259" key="8">
    <source>
        <dbReference type="Pfam" id="PF17766"/>
    </source>
</evidence>
<dbReference type="Gene3D" id="2.60.40.2310">
    <property type="match status" value="1"/>
</dbReference>
<protein>
    <recommendedName>
        <fullName evidence="11">Subtilisin-like protease</fullName>
    </recommendedName>
</protein>
<dbReference type="InterPro" id="IPR023828">
    <property type="entry name" value="Peptidase_S8_Ser-AS"/>
</dbReference>
<name>A0A7J9GCJ3_9ROSI</name>
<dbReference type="Pfam" id="PF17766">
    <property type="entry name" value="fn3_6"/>
    <property type="match status" value="1"/>
</dbReference>
<dbReference type="Proteomes" id="UP000593560">
    <property type="component" value="Unassembled WGS sequence"/>
</dbReference>
<proteinExistence type="inferred from homology"/>
<evidence type="ECO:0000313" key="10">
    <source>
        <dbReference type="Proteomes" id="UP000593560"/>
    </source>
</evidence>
<dbReference type="AlphaFoldDB" id="A0A7J9GCJ3"/>
<feature type="domain" description="Subtilisin-like protease fibronectin type-III" evidence="8">
    <location>
        <begin position="476"/>
        <end position="568"/>
    </location>
</feature>
<dbReference type="InterPro" id="IPR041469">
    <property type="entry name" value="Subtilisin-like_FN3"/>
</dbReference>
<evidence type="ECO:0000256" key="4">
    <source>
        <dbReference type="ARBA" id="ARBA00022801"/>
    </source>
</evidence>
<keyword evidence="10" id="KW-1185">Reference proteome</keyword>
<evidence type="ECO:0000256" key="3">
    <source>
        <dbReference type="ARBA" id="ARBA00022729"/>
    </source>
</evidence>
<dbReference type="Gene3D" id="3.40.50.200">
    <property type="entry name" value="Peptidase S8/S53 domain"/>
    <property type="match status" value="2"/>
</dbReference>